<organism evidence="1 2">
    <name type="scientific">Hypsibius exemplaris</name>
    <name type="common">Freshwater tardigrade</name>
    <dbReference type="NCBI Taxonomy" id="2072580"/>
    <lineage>
        <taxon>Eukaryota</taxon>
        <taxon>Metazoa</taxon>
        <taxon>Ecdysozoa</taxon>
        <taxon>Tardigrada</taxon>
        <taxon>Eutardigrada</taxon>
        <taxon>Parachela</taxon>
        <taxon>Hypsibioidea</taxon>
        <taxon>Hypsibiidae</taxon>
        <taxon>Hypsibius</taxon>
    </lineage>
</organism>
<keyword evidence="2" id="KW-1185">Reference proteome</keyword>
<name>A0A1W0XD57_HYPEX</name>
<dbReference type="Proteomes" id="UP000192578">
    <property type="component" value="Unassembled WGS sequence"/>
</dbReference>
<evidence type="ECO:0000313" key="2">
    <source>
        <dbReference type="Proteomes" id="UP000192578"/>
    </source>
</evidence>
<evidence type="ECO:0000313" key="1">
    <source>
        <dbReference type="EMBL" id="OQV25241.1"/>
    </source>
</evidence>
<comment type="caution">
    <text evidence="1">The sequence shown here is derived from an EMBL/GenBank/DDBJ whole genome shotgun (WGS) entry which is preliminary data.</text>
</comment>
<gene>
    <name evidence="1" type="ORF">BV898_00927</name>
</gene>
<sequence length="194" mass="22077">MSQQQIKPPAIVRVQPSAEKLQIWNSLPLEKRLDRIGTNLQMIRDKPYENVNYEAKPKFQEGDAVCVCFRGVFYSAVIKTVCTMLFDCPDLKKKVPLYLLKYPGWRFDAASSEPVVEYDLVRTLTNVLPSELLYAHYWNVAKIMKNPEIATVKSVYRLDDATRLKLEGDWQGSIGCDGPATSFAQWLGLETIAV</sequence>
<accession>A0A1W0XD57</accession>
<protein>
    <submittedName>
        <fullName evidence="1">Uncharacterized protein</fullName>
    </submittedName>
</protein>
<dbReference type="EMBL" id="MTYJ01000003">
    <property type="protein sequence ID" value="OQV25241.1"/>
    <property type="molecule type" value="Genomic_DNA"/>
</dbReference>
<proteinExistence type="predicted"/>
<dbReference type="AlphaFoldDB" id="A0A1W0XD57"/>
<reference evidence="2" key="1">
    <citation type="submission" date="2017-01" db="EMBL/GenBank/DDBJ databases">
        <title>Comparative genomics of anhydrobiosis in the tardigrade Hypsibius dujardini.</title>
        <authorList>
            <person name="Yoshida Y."/>
            <person name="Koutsovoulos G."/>
            <person name="Laetsch D."/>
            <person name="Stevens L."/>
            <person name="Kumar S."/>
            <person name="Horikawa D."/>
            <person name="Ishino K."/>
            <person name="Komine S."/>
            <person name="Tomita M."/>
            <person name="Blaxter M."/>
            <person name="Arakawa K."/>
        </authorList>
    </citation>
    <scope>NUCLEOTIDE SEQUENCE [LARGE SCALE GENOMIC DNA]</scope>
    <source>
        <strain evidence="2">Z151</strain>
    </source>
</reference>